<evidence type="ECO:0000313" key="2">
    <source>
        <dbReference type="EMBL" id="OEG23284.1"/>
    </source>
</evidence>
<keyword evidence="3" id="KW-1185">Reference proteome</keyword>
<keyword evidence="1" id="KW-0472">Membrane</keyword>
<reference evidence="3" key="1">
    <citation type="submission" date="2016-09" db="EMBL/GenBank/DDBJ databases">
        <authorList>
            <person name="Gulvik C.A."/>
        </authorList>
    </citation>
    <scope>NUCLEOTIDE SEQUENCE [LARGE SCALE GENOMIC DNA]</scope>
    <source>
        <strain evidence="3">LMG 26676</strain>
    </source>
</reference>
<gene>
    <name evidence="2" type="ORF">BCR24_12230</name>
</gene>
<keyword evidence="1" id="KW-1133">Transmembrane helix</keyword>
<name>A0A1E5HEB9_9ENTE</name>
<keyword evidence="1" id="KW-0812">Transmembrane</keyword>
<dbReference type="Proteomes" id="UP000094469">
    <property type="component" value="Unassembled WGS sequence"/>
</dbReference>
<dbReference type="RefSeq" id="WP_069639269.1">
    <property type="nucleotide sequence ID" value="NZ_JAFBEZ010000012.1"/>
</dbReference>
<dbReference type="AlphaFoldDB" id="A0A1E5HEB9"/>
<evidence type="ECO:0000256" key="1">
    <source>
        <dbReference type="SAM" id="Phobius"/>
    </source>
</evidence>
<evidence type="ECO:0000313" key="3">
    <source>
        <dbReference type="Proteomes" id="UP000094469"/>
    </source>
</evidence>
<feature type="transmembrane region" description="Helical" evidence="1">
    <location>
        <begin position="44"/>
        <end position="67"/>
    </location>
</feature>
<sequence length="105" mass="11588">MKIFYASLFAAAILFLLGMSIDSHLNSNNVELIFFDDNLLTEGYGNNIGVLFAGSIIVFFGLVHGSLTKRKTLTKKSKLVAVVIIFISLIVFVISALNLSNYYFS</sequence>
<protein>
    <submittedName>
        <fullName evidence="2">Uncharacterized protein</fullName>
    </submittedName>
</protein>
<feature type="transmembrane region" description="Helical" evidence="1">
    <location>
        <begin position="79"/>
        <end position="104"/>
    </location>
</feature>
<proteinExistence type="predicted"/>
<comment type="caution">
    <text evidence="2">The sequence shown here is derived from an EMBL/GenBank/DDBJ whole genome shotgun (WGS) entry which is preliminary data.</text>
</comment>
<organism evidence="2 3">
    <name type="scientific">Enterococcus ureilyticus</name>
    <dbReference type="NCBI Taxonomy" id="1131292"/>
    <lineage>
        <taxon>Bacteria</taxon>
        <taxon>Bacillati</taxon>
        <taxon>Bacillota</taxon>
        <taxon>Bacilli</taxon>
        <taxon>Lactobacillales</taxon>
        <taxon>Enterococcaceae</taxon>
        <taxon>Enterococcus</taxon>
    </lineage>
</organism>
<accession>A0A1E5HEB9</accession>
<dbReference type="EMBL" id="MIKC01000005">
    <property type="protein sequence ID" value="OEG23284.1"/>
    <property type="molecule type" value="Genomic_DNA"/>
</dbReference>